<organism evidence="3 4">
    <name type="scientific">Angomonas deanei</name>
    <dbReference type="NCBI Taxonomy" id="59799"/>
    <lineage>
        <taxon>Eukaryota</taxon>
        <taxon>Discoba</taxon>
        <taxon>Euglenozoa</taxon>
        <taxon>Kinetoplastea</taxon>
        <taxon>Metakinetoplastina</taxon>
        <taxon>Trypanosomatida</taxon>
        <taxon>Trypanosomatidae</taxon>
        <taxon>Strigomonadinae</taxon>
        <taxon>Angomonas</taxon>
    </lineage>
</organism>
<evidence type="ECO:0000256" key="1">
    <source>
        <dbReference type="SAM" id="Coils"/>
    </source>
</evidence>
<dbReference type="Proteomes" id="UP000515908">
    <property type="component" value="Chromosome 12"/>
</dbReference>
<evidence type="ECO:0000256" key="2">
    <source>
        <dbReference type="SAM" id="MobiDB-lite"/>
    </source>
</evidence>
<gene>
    <name evidence="3" type="ORF">ADEAN_000632500</name>
</gene>
<dbReference type="EMBL" id="LR877156">
    <property type="protein sequence ID" value="CAD2218832.1"/>
    <property type="molecule type" value="Genomic_DNA"/>
</dbReference>
<sequence length="81" mass="9249">MREMQTLRQHLTTRHEGRLAHLEKEEDGVIARRERGKMEVERLKEKATLLEEEGETLKGEVAAVEQSLAEAQAALTPCKPR</sequence>
<evidence type="ECO:0000313" key="3">
    <source>
        <dbReference type="EMBL" id="CAD2218832.1"/>
    </source>
</evidence>
<keyword evidence="4" id="KW-1185">Reference proteome</keyword>
<dbReference type="VEuPathDB" id="TriTrypDB:ADEAN_000632500"/>
<feature type="coiled-coil region" evidence="1">
    <location>
        <begin position="33"/>
        <end position="60"/>
    </location>
</feature>
<protein>
    <submittedName>
        <fullName evidence="3">Uncharacterized protein</fullName>
    </submittedName>
</protein>
<feature type="compositionally biased region" description="Basic and acidic residues" evidence="2">
    <location>
        <begin position="13"/>
        <end position="22"/>
    </location>
</feature>
<proteinExistence type="predicted"/>
<accession>A0A7G2CKU2</accession>
<dbReference type="AlphaFoldDB" id="A0A7G2CKU2"/>
<keyword evidence="1" id="KW-0175">Coiled coil</keyword>
<reference evidence="3 4" key="1">
    <citation type="submission" date="2020-08" db="EMBL/GenBank/DDBJ databases">
        <authorList>
            <person name="Newling K."/>
            <person name="Davey J."/>
            <person name="Forrester S."/>
        </authorList>
    </citation>
    <scope>NUCLEOTIDE SEQUENCE [LARGE SCALE GENOMIC DNA]</scope>
    <source>
        <strain evidence="4">Crithidia deanei Carvalho (ATCC PRA-265)</strain>
    </source>
</reference>
<evidence type="ECO:0000313" key="4">
    <source>
        <dbReference type="Proteomes" id="UP000515908"/>
    </source>
</evidence>
<feature type="compositionally biased region" description="Polar residues" evidence="2">
    <location>
        <begin position="1"/>
        <end position="10"/>
    </location>
</feature>
<feature type="region of interest" description="Disordered" evidence="2">
    <location>
        <begin position="1"/>
        <end position="22"/>
    </location>
</feature>
<name>A0A7G2CKU2_9TRYP</name>